<evidence type="ECO:0000313" key="2">
    <source>
        <dbReference type="Proteomes" id="UP000199437"/>
    </source>
</evidence>
<keyword evidence="2" id="KW-1185">Reference proteome</keyword>
<name>A0A1I0R054_9BACT</name>
<reference evidence="2" key="1">
    <citation type="submission" date="2016-10" db="EMBL/GenBank/DDBJ databases">
        <authorList>
            <person name="Varghese N."/>
            <person name="Submissions S."/>
        </authorList>
    </citation>
    <scope>NUCLEOTIDE SEQUENCE [LARGE SCALE GENOMIC DNA]</scope>
    <source>
        <strain evidence="2">CGMCC 1.12402</strain>
    </source>
</reference>
<evidence type="ECO:0000313" key="1">
    <source>
        <dbReference type="EMBL" id="SEW32816.1"/>
    </source>
</evidence>
<protein>
    <recommendedName>
        <fullName evidence="3">Outer membrane protein beta-barrel domain-containing protein</fullName>
    </recommendedName>
</protein>
<evidence type="ECO:0008006" key="3">
    <source>
        <dbReference type="Google" id="ProtNLM"/>
    </source>
</evidence>
<dbReference type="OrthoDB" id="1109239at2"/>
<sequence length="153" mass="17132">MKVYFTILLMILGVANLSAQSFYKQRNQRSAMSVTASSFTTRSIRGWKTGVSAGIGYKDRMEVSYYYLSSVGEVTASKVHHGGNVSYIFNPYKKFQVLAGLNLGLFDNQFVALLPELSMRWNVNQRVAIQSGVSRSDGYPFFSLKANVKLISF</sequence>
<dbReference type="AlphaFoldDB" id="A0A1I0R054"/>
<organism evidence="1 2">
    <name type="scientific">Roseivirga pacifica</name>
    <dbReference type="NCBI Taxonomy" id="1267423"/>
    <lineage>
        <taxon>Bacteria</taxon>
        <taxon>Pseudomonadati</taxon>
        <taxon>Bacteroidota</taxon>
        <taxon>Cytophagia</taxon>
        <taxon>Cytophagales</taxon>
        <taxon>Roseivirgaceae</taxon>
        <taxon>Roseivirga</taxon>
    </lineage>
</organism>
<dbReference type="Proteomes" id="UP000199437">
    <property type="component" value="Unassembled WGS sequence"/>
</dbReference>
<dbReference type="STRING" id="1267423.SAMN05216290_2918"/>
<gene>
    <name evidence="1" type="ORF">SAMN05216290_2918</name>
</gene>
<dbReference type="GeneID" id="99987603"/>
<proteinExistence type="predicted"/>
<dbReference type="RefSeq" id="WP_090259301.1">
    <property type="nucleotide sequence ID" value="NZ_FOIR01000002.1"/>
</dbReference>
<dbReference type="EMBL" id="FOIR01000002">
    <property type="protein sequence ID" value="SEW32816.1"/>
    <property type="molecule type" value="Genomic_DNA"/>
</dbReference>
<accession>A0A1I0R054</accession>